<dbReference type="EMBL" id="CP060122">
    <property type="protein sequence ID" value="QNG43507.1"/>
    <property type="molecule type" value="Genomic_DNA"/>
</dbReference>
<sequence length="210" mass="24472">MVPQTVWGKNLRALLSKHEWDVVRKAAYAASGNRCRVCGGRGPQWPVEADEGWEYDDETRTQTLKGIIALCPDCHHIRHWGKTMVDGHEEQAFALLMRINRWTRAQAEEAVAFAFDQWERRSRHEWDSDYSWVTRVHGFRPDAEGERRAEAANRELVDKAAERAGLFERETETRRFSNEWPAQPDPEPTIRMQRLTPSSILGYLQKLTNR</sequence>
<evidence type="ECO:0008006" key="3">
    <source>
        <dbReference type="Google" id="ProtNLM"/>
    </source>
</evidence>
<dbReference type="Proteomes" id="UP000515377">
    <property type="component" value="Chromosome"/>
</dbReference>
<dbReference type="AlphaFoldDB" id="A0A9X7UA79"/>
<reference evidence="1 2" key="1">
    <citation type="submission" date="2020-07" db="EMBL/GenBank/DDBJ databases">
        <title>Whole genome sequence of Sphingobium yanoikuyae A3.</title>
        <authorList>
            <person name="Han S.-S."/>
        </authorList>
    </citation>
    <scope>NUCLEOTIDE SEQUENCE [LARGE SCALE GENOMIC DNA]</scope>
    <source>
        <strain evidence="1 2">A3</strain>
    </source>
</reference>
<evidence type="ECO:0000313" key="1">
    <source>
        <dbReference type="EMBL" id="QNG43507.1"/>
    </source>
</evidence>
<protein>
    <recommendedName>
        <fullName evidence="3">HNH endonuclease</fullName>
    </recommendedName>
</protein>
<proteinExistence type="predicted"/>
<name>A0A9X7UA79_SPHYA</name>
<organism evidence="1 2">
    <name type="scientific">Sphingobium yanoikuyae</name>
    <name type="common">Sphingomonas yanoikuyae</name>
    <dbReference type="NCBI Taxonomy" id="13690"/>
    <lineage>
        <taxon>Bacteria</taxon>
        <taxon>Pseudomonadati</taxon>
        <taxon>Pseudomonadota</taxon>
        <taxon>Alphaproteobacteria</taxon>
        <taxon>Sphingomonadales</taxon>
        <taxon>Sphingomonadaceae</taxon>
        <taxon>Sphingobium</taxon>
    </lineage>
</organism>
<gene>
    <name evidence="1" type="ORF">H3V42_16165</name>
</gene>
<accession>A0A9X7UA79</accession>
<evidence type="ECO:0000313" key="2">
    <source>
        <dbReference type="Proteomes" id="UP000515377"/>
    </source>
</evidence>